<dbReference type="InterPro" id="IPR002562">
    <property type="entry name" value="3'-5'_exonuclease_dom"/>
</dbReference>
<dbReference type="Proteomes" id="UP000001568">
    <property type="component" value="Chromosome 3"/>
</dbReference>
<dbReference type="PANTHER" id="PTHR47765">
    <property type="entry name" value="3'-5' EXONUCLEASE DOMAIN-CONTAINING PROTEIN"/>
    <property type="match status" value="1"/>
</dbReference>
<gene>
    <name evidence="3" type="ORF">OSTLU_24216</name>
</gene>
<dbReference type="STRING" id="436017.A4RU80"/>
<dbReference type="eggNOG" id="KOG2207">
    <property type="taxonomic scope" value="Eukaryota"/>
</dbReference>
<dbReference type="SUPFAM" id="SSF53098">
    <property type="entry name" value="Ribonuclease H-like"/>
    <property type="match status" value="1"/>
</dbReference>
<reference evidence="3 4" key="1">
    <citation type="journal article" date="2007" name="Proc. Natl. Acad. Sci. U.S.A.">
        <title>The tiny eukaryote Ostreococcus provides genomic insights into the paradox of plankton speciation.</title>
        <authorList>
            <person name="Palenik B."/>
            <person name="Grimwood J."/>
            <person name="Aerts A."/>
            <person name="Rouze P."/>
            <person name="Salamov A."/>
            <person name="Putnam N."/>
            <person name="Dupont C."/>
            <person name="Jorgensen R."/>
            <person name="Derelle E."/>
            <person name="Rombauts S."/>
            <person name="Zhou K."/>
            <person name="Otillar R."/>
            <person name="Merchant S.S."/>
            <person name="Podell S."/>
            <person name="Gaasterland T."/>
            <person name="Napoli C."/>
            <person name="Gendler K."/>
            <person name="Manuell A."/>
            <person name="Tai V."/>
            <person name="Vallon O."/>
            <person name="Piganeau G."/>
            <person name="Jancek S."/>
            <person name="Heijde M."/>
            <person name="Jabbari K."/>
            <person name="Bowler C."/>
            <person name="Lohr M."/>
            <person name="Robbens S."/>
            <person name="Werner G."/>
            <person name="Dubchak I."/>
            <person name="Pazour G.J."/>
            <person name="Ren Q."/>
            <person name="Paulsen I."/>
            <person name="Delwiche C."/>
            <person name="Schmutz J."/>
            <person name="Rokhsar D."/>
            <person name="Van de Peer Y."/>
            <person name="Moreau H."/>
            <person name="Grigoriev I.V."/>
        </authorList>
    </citation>
    <scope>NUCLEOTIDE SEQUENCE [LARGE SCALE GENOMIC DNA]</scope>
    <source>
        <strain evidence="3 4">CCE9901</strain>
    </source>
</reference>
<feature type="domain" description="3'-5' exonuclease" evidence="2">
    <location>
        <begin position="392"/>
        <end position="597"/>
    </location>
</feature>
<accession>A4RU80</accession>
<dbReference type="GO" id="GO:0006139">
    <property type="term" value="P:nucleobase-containing compound metabolic process"/>
    <property type="evidence" value="ECO:0007669"/>
    <property type="project" value="InterPro"/>
</dbReference>
<dbReference type="RefSeq" id="XP_001416625.1">
    <property type="nucleotide sequence ID" value="XM_001416588.1"/>
</dbReference>
<dbReference type="EMBL" id="CP000583">
    <property type="protein sequence ID" value="ABO94918.1"/>
    <property type="molecule type" value="Genomic_DNA"/>
</dbReference>
<dbReference type="AlphaFoldDB" id="A4RU80"/>
<dbReference type="GO" id="GO:0003676">
    <property type="term" value="F:nucleic acid binding"/>
    <property type="evidence" value="ECO:0007669"/>
    <property type="project" value="InterPro"/>
</dbReference>
<dbReference type="GeneID" id="5000957"/>
<proteinExistence type="predicted"/>
<dbReference type="PANTHER" id="PTHR47765:SF2">
    <property type="entry name" value="EXONUCLEASE MUT-7 HOMOLOG"/>
    <property type="match status" value="1"/>
</dbReference>
<dbReference type="Gene3D" id="3.30.420.10">
    <property type="entry name" value="Ribonuclease H-like superfamily/Ribonuclease H"/>
    <property type="match status" value="1"/>
</dbReference>
<dbReference type="SMART" id="SM00474">
    <property type="entry name" value="35EXOc"/>
    <property type="match status" value="1"/>
</dbReference>
<evidence type="ECO:0000259" key="2">
    <source>
        <dbReference type="SMART" id="SM00474"/>
    </source>
</evidence>
<dbReference type="KEGG" id="olu:OSTLU_24216"/>
<dbReference type="OrthoDB" id="497581at2759"/>
<dbReference type="GO" id="GO:0008408">
    <property type="term" value="F:3'-5' exonuclease activity"/>
    <property type="evidence" value="ECO:0007669"/>
    <property type="project" value="InterPro"/>
</dbReference>
<feature type="region of interest" description="Disordered" evidence="1">
    <location>
        <begin position="1"/>
        <end position="22"/>
    </location>
</feature>
<sequence length="614" mass="68995">MQAHFPSITSEHRPTAVRIGRTKHKAARRQSSRFVPTMALDSTIDPISFAPDEALTKLSNLMTQGVKYPQLRAVVVSWLAEVREPSTLVAACIDVIFTTLRDQYEIGREEDDDGELLICMYLLLECLGRTPGTREGRERRRFTSTVTRGVVLCDRSRAHVGKLVHSAMTTTNDVIPSRAIVRLIETFGLEFEDLNFTSCAAAAEGVSGFVRQLLEDGKQSSAMALIFHFNLEEFATNETLQGLAQCNEFSLALEFVQLEPTLAKNWIEFCVHQGVHEHHHAALRQAHKVVTIFEMEAEFPDVRTQYYKSTIARMIAKGQFEVALKRAGAEINLQEFVVESLAAIEQFEYALEFANRCGLEFDCDPVELEKLVARRRATFFQLPEHLSLDANVVFVDDAKSLHYISERYLANKKDIGIDTEWGAAVGEDADKEDTSQVATLQLASEDGVAILDLPVLVQSCPEALEATIGRMFQDDKVLKLGFAVQEDLRRLAKCHPASFGNVRNVADLQSLWKLAVSKARMTKETRDFPWATDEELSRYQPVGLSTMVAAVLGKPLDKTMRMSDWSKRPLTAQQRVYAALDAWTLVESHRSLLASHADRYIALVDQVNKSYEFK</sequence>
<dbReference type="HOGENOM" id="CLU_445096_0_0_1"/>
<dbReference type="InterPro" id="IPR052408">
    <property type="entry name" value="Exonuclease_MUT-7-like"/>
</dbReference>
<protein>
    <recommendedName>
        <fullName evidence="2">3'-5' exonuclease domain-containing protein</fullName>
    </recommendedName>
</protein>
<dbReference type="InterPro" id="IPR012337">
    <property type="entry name" value="RNaseH-like_sf"/>
</dbReference>
<evidence type="ECO:0000313" key="4">
    <source>
        <dbReference type="Proteomes" id="UP000001568"/>
    </source>
</evidence>
<keyword evidence="4" id="KW-1185">Reference proteome</keyword>
<dbReference type="OMA" id="RMSDWSK"/>
<dbReference type="InterPro" id="IPR036397">
    <property type="entry name" value="RNaseH_sf"/>
</dbReference>
<name>A4RU80_OSTLU</name>
<dbReference type="Pfam" id="PF01612">
    <property type="entry name" value="DNA_pol_A_exo1"/>
    <property type="match status" value="1"/>
</dbReference>
<organism evidence="3 4">
    <name type="scientific">Ostreococcus lucimarinus (strain CCE9901)</name>
    <dbReference type="NCBI Taxonomy" id="436017"/>
    <lineage>
        <taxon>Eukaryota</taxon>
        <taxon>Viridiplantae</taxon>
        <taxon>Chlorophyta</taxon>
        <taxon>Mamiellophyceae</taxon>
        <taxon>Mamiellales</taxon>
        <taxon>Bathycoccaceae</taxon>
        <taxon>Ostreococcus</taxon>
    </lineage>
</organism>
<evidence type="ECO:0000313" key="3">
    <source>
        <dbReference type="EMBL" id="ABO94918.1"/>
    </source>
</evidence>
<evidence type="ECO:0000256" key="1">
    <source>
        <dbReference type="SAM" id="MobiDB-lite"/>
    </source>
</evidence>
<dbReference type="Gramene" id="ABO94918">
    <property type="protein sequence ID" value="ABO94918"/>
    <property type="gene ID" value="OSTLU_24216"/>
</dbReference>